<accession>A0A3A4K695</accession>
<reference evidence="1 2" key="1">
    <citation type="submission" date="2018-09" db="EMBL/GenBank/DDBJ databases">
        <title>YIM PH21274 draft genome.</title>
        <authorList>
            <person name="Miao C."/>
        </authorList>
    </citation>
    <scope>NUCLEOTIDE SEQUENCE [LARGE SCALE GENOMIC DNA]</scope>
    <source>
        <strain evidence="1 2">YIM PH 21724</strain>
    </source>
</reference>
<name>A0A3A4K695_9NOCA</name>
<evidence type="ECO:0000313" key="2">
    <source>
        <dbReference type="Proteomes" id="UP000266677"/>
    </source>
</evidence>
<keyword evidence="2" id="KW-1185">Reference proteome</keyword>
<dbReference type="EMBL" id="QZFU01000041">
    <property type="protein sequence ID" value="RJO69990.1"/>
    <property type="molecule type" value="Genomic_DNA"/>
</dbReference>
<evidence type="ECO:0000313" key="1">
    <source>
        <dbReference type="EMBL" id="RJO69990.1"/>
    </source>
</evidence>
<protein>
    <recommendedName>
        <fullName evidence="3">DUF4352 domain-containing protein</fullName>
    </recommendedName>
</protein>
<organism evidence="1 2">
    <name type="scientific">Nocardia panacis</name>
    <dbReference type="NCBI Taxonomy" id="2340916"/>
    <lineage>
        <taxon>Bacteria</taxon>
        <taxon>Bacillati</taxon>
        <taxon>Actinomycetota</taxon>
        <taxon>Actinomycetes</taxon>
        <taxon>Mycobacteriales</taxon>
        <taxon>Nocardiaceae</taxon>
        <taxon>Nocardia</taxon>
    </lineage>
</organism>
<sequence>MSAKSPRGNLVKPIGSEAGIGKPGVVPVISWTVTNVQVGAPCTAASPQPAQNGHFVVVSVEAQTSTDLEPSRLPGGFFHPGNYWNVVDATGVTRVHPDTDPTYRCTKADWPVDLTPGSRYQFHLTFDSPTPTGFLTFVPTTGQPGWEYPF</sequence>
<gene>
    <name evidence="1" type="ORF">D5S18_29415</name>
</gene>
<evidence type="ECO:0008006" key="3">
    <source>
        <dbReference type="Google" id="ProtNLM"/>
    </source>
</evidence>
<proteinExistence type="predicted"/>
<comment type="caution">
    <text evidence="1">The sequence shown here is derived from an EMBL/GenBank/DDBJ whole genome shotgun (WGS) entry which is preliminary data.</text>
</comment>
<dbReference type="AlphaFoldDB" id="A0A3A4K695"/>
<dbReference type="Proteomes" id="UP000266677">
    <property type="component" value="Unassembled WGS sequence"/>
</dbReference>